<organism evidence="1 2">
    <name type="scientific">Hyalomma asiaticum</name>
    <name type="common">Tick</name>
    <dbReference type="NCBI Taxonomy" id="266040"/>
    <lineage>
        <taxon>Eukaryota</taxon>
        <taxon>Metazoa</taxon>
        <taxon>Ecdysozoa</taxon>
        <taxon>Arthropoda</taxon>
        <taxon>Chelicerata</taxon>
        <taxon>Arachnida</taxon>
        <taxon>Acari</taxon>
        <taxon>Parasitiformes</taxon>
        <taxon>Ixodida</taxon>
        <taxon>Ixodoidea</taxon>
        <taxon>Ixodidae</taxon>
        <taxon>Hyalomminae</taxon>
        <taxon>Hyalomma</taxon>
    </lineage>
</organism>
<evidence type="ECO:0000313" key="2">
    <source>
        <dbReference type="Proteomes" id="UP000821845"/>
    </source>
</evidence>
<evidence type="ECO:0000313" key="1">
    <source>
        <dbReference type="EMBL" id="KAH6937340.1"/>
    </source>
</evidence>
<name>A0ACB7SRU5_HYAAI</name>
<sequence>MEITQDSNQYREIVAVKFAHSKQHSLVVASVYYHTRSGTTPPHEYAWIQKLLHEANVVQVIIVGDFNAKSDIRGIL</sequence>
<accession>A0ACB7SRU5</accession>
<reference evidence="1" key="1">
    <citation type="submission" date="2020-05" db="EMBL/GenBank/DDBJ databases">
        <title>Large-scale comparative analyses of tick genomes elucidate their genetic diversity and vector capacities.</title>
        <authorList>
            <person name="Jia N."/>
            <person name="Wang J."/>
            <person name="Shi W."/>
            <person name="Du L."/>
            <person name="Sun Y."/>
            <person name="Zhan W."/>
            <person name="Jiang J."/>
            <person name="Wang Q."/>
            <person name="Zhang B."/>
            <person name="Ji P."/>
            <person name="Sakyi L.B."/>
            <person name="Cui X."/>
            <person name="Yuan T."/>
            <person name="Jiang B."/>
            <person name="Yang W."/>
            <person name="Lam T.T.-Y."/>
            <person name="Chang Q."/>
            <person name="Ding S."/>
            <person name="Wang X."/>
            <person name="Zhu J."/>
            <person name="Ruan X."/>
            <person name="Zhao L."/>
            <person name="Wei J."/>
            <person name="Que T."/>
            <person name="Du C."/>
            <person name="Cheng J."/>
            <person name="Dai P."/>
            <person name="Han X."/>
            <person name="Huang E."/>
            <person name="Gao Y."/>
            <person name="Liu J."/>
            <person name="Shao H."/>
            <person name="Ye R."/>
            <person name="Li L."/>
            <person name="Wei W."/>
            <person name="Wang X."/>
            <person name="Wang C."/>
            <person name="Yang T."/>
            <person name="Huo Q."/>
            <person name="Li W."/>
            <person name="Guo W."/>
            <person name="Chen H."/>
            <person name="Zhou L."/>
            <person name="Ni X."/>
            <person name="Tian J."/>
            <person name="Zhou Y."/>
            <person name="Sheng Y."/>
            <person name="Liu T."/>
            <person name="Pan Y."/>
            <person name="Xia L."/>
            <person name="Li J."/>
            <person name="Zhao F."/>
            <person name="Cao W."/>
        </authorList>
    </citation>
    <scope>NUCLEOTIDE SEQUENCE</scope>
    <source>
        <strain evidence="1">Hyas-2018</strain>
    </source>
</reference>
<dbReference type="Proteomes" id="UP000821845">
    <property type="component" value="Chromosome 3"/>
</dbReference>
<dbReference type="EMBL" id="CM023483">
    <property type="protein sequence ID" value="KAH6937340.1"/>
    <property type="molecule type" value="Genomic_DNA"/>
</dbReference>
<gene>
    <name evidence="1" type="ORF">HPB50_026779</name>
</gene>
<comment type="caution">
    <text evidence="1">The sequence shown here is derived from an EMBL/GenBank/DDBJ whole genome shotgun (WGS) entry which is preliminary data.</text>
</comment>
<proteinExistence type="predicted"/>
<protein>
    <submittedName>
        <fullName evidence="1">Uncharacterized protein</fullName>
    </submittedName>
</protein>
<keyword evidence="2" id="KW-1185">Reference proteome</keyword>